<sequence>MGTYVFYRFGRHAAWQGDTFRAKQRGKRGTKVGDSFRRTLERFGFPEAFAARVAERKSSNACGKRLSVSVQSFPLLNHRPIARRRDAAETFAMHRMIPPKSTCLTLIATAVLAIYAGLPPAHAQPPRVVHADADYEGSGYVTPAGMVPPQMYQGPVMPVGYNGGGCSTGNCGSPVAYGDPNVYGDMSGYGAMPYGDTGYGCDRCGSGCDGLGCGGRCGCLSCRVLGEGGLLGRLGCASDGCGGCAQEGCPSCGGLSNLRHMCLFCQGDGCSACQFLGRGYLLGCLANLAPYQDAGRCALRWYDLSAEALFLGHGSGGSGRDVTSLGINGPRVLSLDDADGGDLEAGMRLSAAMIFGAGGNLEFTYMGGQDWGGSASVSDPNAGLFSYISAFGTDPNNGYDDTDRSLVQSINVESDFDSFELNYRRRTMGPYCRFQGSWLVGLRHLRYTDGLIYSALGENNNTVNANLPRYFSSNDRNKNRLFGPQAGFDVWYNLVAGVNLGFGAKLAWMQNDIERRTVLTANSLNPVATPGTVVIDDTERDTTVMGELEATLLYRLTHSWTVRSSYYLIAVEDVNYGGLDDTSINNFVNANPVGQPSYDYDSLTIQGFSVGAEYIW</sequence>
<protein>
    <submittedName>
        <fullName evidence="1">Uncharacterized protein</fullName>
    </submittedName>
</protein>
<comment type="caution">
    <text evidence="1">The sequence shown here is derived from an EMBL/GenBank/DDBJ whole genome shotgun (WGS) entry which is preliminary data.</text>
</comment>
<dbReference type="EMBL" id="SJPV01000001">
    <property type="protein sequence ID" value="TWU42868.1"/>
    <property type="molecule type" value="Genomic_DNA"/>
</dbReference>
<proteinExistence type="predicted"/>
<accession>A0A5C6E1Z1</accession>
<organism evidence="1 2">
    <name type="scientific">Novipirellula artificiosorum</name>
    <dbReference type="NCBI Taxonomy" id="2528016"/>
    <lineage>
        <taxon>Bacteria</taxon>
        <taxon>Pseudomonadati</taxon>
        <taxon>Planctomycetota</taxon>
        <taxon>Planctomycetia</taxon>
        <taxon>Pirellulales</taxon>
        <taxon>Pirellulaceae</taxon>
        <taxon>Novipirellula</taxon>
    </lineage>
</organism>
<name>A0A5C6E1Z1_9BACT</name>
<dbReference type="AlphaFoldDB" id="A0A5C6E1Z1"/>
<keyword evidence="2" id="KW-1185">Reference proteome</keyword>
<gene>
    <name evidence="1" type="ORF">Poly41_11690</name>
</gene>
<evidence type="ECO:0000313" key="1">
    <source>
        <dbReference type="EMBL" id="TWU42868.1"/>
    </source>
</evidence>
<evidence type="ECO:0000313" key="2">
    <source>
        <dbReference type="Proteomes" id="UP000319143"/>
    </source>
</evidence>
<dbReference type="Proteomes" id="UP000319143">
    <property type="component" value="Unassembled WGS sequence"/>
</dbReference>
<reference evidence="1 2" key="1">
    <citation type="submission" date="2019-02" db="EMBL/GenBank/DDBJ databases">
        <title>Deep-cultivation of Planctomycetes and their phenomic and genomic characterization uncovers novel biology.</title>
        <authorList>
            <person name="Wiegand S."/>
            <person name="Jogler M."/>
            <person name="Boedeker C."/>
            <person name="Pinto D."/>
            <person name="Vollmers J."/>
            <person name="Rivas-Marin E."/>
            <person name="Kohn T."/>
            <person name="Peeters S.H."/>
            <person name="Heuer A."/>
            <person name="Rast P."/>
            <person name="Oberbeckmann S."/>
            <person name="Bunk B."/>
            <person name="Jeske O."/>
            <person name="Meyerdierks A."/>
            <person name="Storesund J.E."/>
            <person name="Kallscheuer N."/>
            <person name="Luecker S."/>
            <person name="Lage O.M."/>
            <person name="Pohl T."/>
            <person name="Merkel B.J."/>
            <person name="Hornburger P."/>
            <person name="Mueller R.-W."/>
            <person name="Bruemmer F."/>
            <person name="Labrenz M."/>
            <person name="Spormann A.M."/>
            <person name="Op Den Camp H."/>
            <person name="Overmann J."/>
            <person name="Amann R."/>
            <person name="Jetten M.S.M."/>
            <person name="Mascher T."/>
            <person name="Medema M.H."/>
            <person name="Devos D.P."/>
            <person name="Kaster A.-K."/>
            <person name="Ovreas L."/>
            <person name="Rohde M."/>
            <person name="Galperin M.Y."/>
            <person name="Jogler C."/>
        </authorList>
    </citation>
    <scope>NUCLEOTIDE SEQUENCE [LARGE SCALE GENOMIC DNA]</scope>
    <source>
        <strain evidence="1 2">Poly41</strain>
    </source>
</reference>